<dbReference type="Gene3D" id="3.40.190.10">
    <property type="entry name" value="Periplasmic binding protein-like II"/>
    <property type="match status" value="2"/>
</dbReference>
<accession>A0A1I4WFC8</accession>
<keyword evidence="5" id="KW-1185">Reference proteome</keyword>
<dbReference type="AlphaFoldDB" id="A0A1I4WFC8"/>
<dbReference type="SMART" id="SM00062">
    <property type="entry name" value="PBPb"/>
    <property type="match status" value="1"/>
</dbReference>
<evidence type="ECO:0000256" key="1">
    <source>
        <dbReference type="ARBA" id="ARBA00022729"/>
    </source>
</evidence>
<keyword evidence="1 2" id="KW-0732">Signal</keyword>
<reference evidence="5" key="1">
    <citation type="submission" date="2016-10" db="EMBL/GenBank/DDBJ databases">
        <authorList>
            <person name="Varghese N."/>
            <person name="Submissions S."/>
        </authorList>
    </citation>
    <scope>NUCLEOTIDE SEQUENCE [LARGE SCALE GENOMIC DNA]</scope>
    <source>
        <strain evidence="5">DSM 6150</strain>
    </source>
</reference>
<dbReference type="PANTHER" id="PTHR35936:SF19">
    <property type="entry name" value="AMINO-ACID-BINDING PROTEIN YXEM-RELATED"/>
    <property type="match status" value="1"/>
</dbReference>
<proteinExistence type="predicted"/>
<dbReference type="InterPro" id="IPR001638">
    <property type="entry name" value="Solute-binding_3/MltF_N"/>
</dbReference>
<gene>
    <name evidence="4" type="ORF">SAMN05660284_00561</name>
</gene>
<feature type="chain" id="PRO_5017404684" evidence="2">
    <location>
        <begin position="24"/>
        <end position="257"/>
    </location>
</feature>
<dbReference type="RefSeq" id="WP_091191133.1">
    <property type="nucleotide sequence ID" value="NZ_FOVE01000003.1"/>
</dbReference>
<dbReference type="PANTHER" id="PTHR35936">
    <property type="entry name" value="MEMBRANE-BOUND LYTIC MUREIN TRANSGLYCOSYLASE F"/>
    <property type="match status" value="1"/>
</dbReference>
<dbReference type="EMBL" id="FOVE01000003">
    <property type="protein sequence ID" value="SFN11689.1"/>
    <property type="molecule type" value="Genomic_DNA"/>
</dbReference>
<evidence type="ECO:0000256" key="2">
    <source>
        <dbReference type="SAM" id="SignalP"/>
    </source>
</evidence>
<evidence type="ECO:0000313" key="4">
    <source>
        <dbReference type="EMBL" id="SFN11689.1"/>
    </source>
</evidence>
<protein>
    <submittedName>
        <fullName evidence="4">Glutamate/aspartate transport system substrate-binding protein</fullName>
    </submittedName>
</protein>
<dbReference type="SUPFAM" id="SSF53850">
    <property type="entry name" value="Periplasmic binding protein-like II"/>
    <property type="match status" value="1"/>
</dbReference>
<evidence type="ECO:0000313" key="5">
    <source>
        <dbReference type="Proteomes" id="UP000242869"/>
    </source>
</evidence>
<dbReference type="Proteomes" id="UP000242869">
    <property type="component" value="Unassembled WGS sequence"/>
</dbReference>
<dbReference type="STRING" id="83765.SAMN05660284_00561"/>
<name>A0A1I4WFC8_9NEIS</name>
<feature type="domain" description="Solute-binding protein family 3/N-terminal" evidence="3">
    <location>
        <begin position="31"/>
        <end position="257"/>
    </location>
</feature>
<organism evidence="4 5">
    <name type="scientific">Formivibrio citricus</name>
    <dbReference type="NCBI Taxonomy" id="83765"/>
    <lineage>
        <taxon>Bacteria</taxon>
        <taxon>Pseudomonadati</taxon>
        <taxon>Pseudomonadota</taxon>
        <taxon>Betaproteobacteria</taxon>
        <taxon>Neisseriales</taxon>
        <taxon>Chitinibacteraceae</taxon>
        <taxon>Formivibrio</taxon>
    </lineage>
</organism>
<feature type="signal peptide" evidence="2">
    <location>
        <begin position="1"/>
        <end position="23"/>
    </location>
</feature>
<dbReference type="Pfam" id="PF00497">
    <property type="entry name" value="SBP_bac_3"/>
    <property type="match status" value="1"/>
</dbReference>
<dbReference type="OrthoDB" id="9133137at2"/>
<sequence length="257" mass="28604">MFGKNLLLLGAVATALFFLPASAAPMVVKTYSQEGFEAKYAPGSTQRPGICIEIMRAIEKLDPGVKFIGVDEMATTARVEEGLTHGQIDVFFGHIKTPDRAARFVFSGPYLYKINQVLVARKDDTVQVNDWDDVRKLGANGVVLAVKGIGQVDYLKSLGGIIVDDNSRLISANLKKLVAGRGRFYYGSENSVREAIEKLGMESQVRILPKRFQKEAIYVSFSRKAPPELVNRINEDLARLERNGELRKIRTRYQVGH</sequence>
<evidence type="ECO:0000259" key="3">
    <source>
        <dbReference type="SMART" id="SM00062"/>
    </source>
</evidence>